<dbReference type="Pfam" id="PF11707">
    <property type="entry name" value="Npa1"/>
    <property type="match status" value="1"/>
</dbReference>
<dbReference type="HOGENOM" id="CLU_232991_0_0_1"/>
<name>M4BXZ5_HYAAE</name>
<dbReference type="eggNOG" id="KOG1791">
    <property type="taxonomic scope" value="Eukaryota"/>
</dbReference>
<reference evidence="3" key="2">
    <citation type="submission" date="2015-06" db="UniProtKB">
        <authorList>
            <consortium name="EnsemblProtists"/>
        </authorList>
    </citation>
    <scope>IDENTIFICATION</scope>
    <source>
        <strain evidence="3">Emoy2</strain>
    </source>
</reference>
<dbReference type="STRING" id="559515.M4BXZ5"/>
<dbReference type="EnsemblProtists" id="HpaT811427">
    <property type="protein sequence ID" value="HpaP811427"/>
    <property type="gene ID" value="HpaG811427"/>
</dbReference>
<dbReference type="InterPro" id="IPR016024">
    <property type="entry name" value="ARM-type_fold"/>
</dbReference>
<feature type="domain" description="URB1 N-terminal" evidence="1">
    <location>
        <begin position="85"/>
        <end position="395"/>
    </location>
</feature>
<evidence type="ECO:0000313" key="3">
    <source>
        <dbReference type="EnsemblProtists" id="HpaP811427"/>
    </source>
</evidence>
<dbReference type="EMBL" id="CU694992">
    <property type="status" value="NOT_ANNOTATED_CDS"/>
    <property type="molecule type" value="Genomic_DNA"/>
</dbReference>
<dbReference type="InterPro" id="IPR039844">
    <property type="entry name" value="URB1"/>
</dbReference>
<dbReference type="GO" id="GO:0000466">
    <property type="term" value="P:maturation of 5.8S rRNA from tricistronic rRNA transcript (SSU-rRNA, 5.8S rRNA, LSU-rRNA)"/>
    <property type="evidence" value="ECO:0007669"/>
    <property type="project" value="TreeGrafter"/>
</dbReference>
<reference evidence="4" key="1">
    <citation type="journal article" date="2010" name="Science">
        <title>Signatures of adaptation to obligate biotrophy in the Hyaloperonospora arabidopsidis genome.</title>
        <authorList>
            <person name="Baxter L."/>
            <person name="Tripathy S."/>
            <person name="Ishaque N."/>
            <person name="Boot N."/>
            <person name="Cabral A."/>
            <person name="Kemen E."/>
            <person name="Thines M."/>
            <person name="Ah-Fong A."/>
            <person name="Anderson R."/>
            <person name="Badejoko W."/>
            <person name="Bittner-Eddy P."/>
            <person name="Boore J.L."/>
            <person name="Chibucos M.C."/>
            <person name="Coates M."/>
            <person name="Dehal P."/>
            <person name="Delehaunty K."/>
            <person name="Dong S."/>
            <person name="Downton P."/>
            <person name="Dumas B."/>
            <person name="Fabro G."/>
            <person name="Fronick C."/>
            <person name="Fuerstenberg S.I."/>
            <person name="Fulton L."/>
            <person name="Gaulin E."/>
            <person name="Govers F."/>
            <person name="Hughes L."/>
            <person name="Humphray S."/>
            <person name="Jiang R.H."/>
            <person name="Judelson H."/>
            <person name="Kamoun S."/>
            <person name="Kyung K."/>
            <person name="Meijer H."/>
            <person name="Minx P."/>
            <person name="Morris P."/>
            <person name="Nelson J."/>
            <person name="Phuntumart V."/>
            <person name="Qutob D."/>
            <person name="Rehmany A."/>
            <person name="Rougon-Cardoso A."/>
            <person name="Ryden P."/>
            <person name="Torto-Alalibo T."/>
            <person name="Studholme D."/>
            <person name="Wang Y."/>
            <person name="Win J."/>
            <person name="Wood J."/>
            <person name="Clifton S.W."/>
            <person name="Rogers J."/>
            <person name="Van den Ackerveken G."/>
            <person name="Jones J.D."/>
            <person name="McDowell J.M."/>
            <person name="Beynon J."/>
            <person name="Tyler B.M."/>
        </authorList>
    </citation>
    <scope>NUCLEOTIDE SEQUENCE [LARGE SCALE GENOMIC DNA]</scope>
    <source>
        <strain evidence="4">Emoy2</strain>
    </source>
</reference>
<evidence type="ECO:0000259" key="1">
    <source>
        <dbReference type="Pfam" id="PF11707"/>
    </source>
</evidence>
<evidence type="ECO:0000313" key="4">
    <source>
        <dbReference type="Proteomes" id="UP000011713"/>
    </source>
</evidence>
<feature type="domain" description="URB1 C-terminal" evidence="2">
    <location>
        <begin position="1642"/>
        <end position="1837"/>
    </location>
</feature>
<dbReference type="VEuPathDB" id="FungiDB:HpaG811427"/>
<dbReference type="InParanoid" id="M4BXZ5"/>
<organism evidence="3 4">
    <name type="scientific">Hyaloperonospora arabidopsidis (strain Emoy2)</name>
    <name type="common">Downy mildew agent</name>
    <name type="synonym">Peronospora arabidopsidis</name>
    <dbReference type="NCBI Taxonomy" id="559515"/>
    <lineage>
        <taxon>Eukaryota</taxon>
        <taxon>Sar</taxon>
        <taxon>Stramenopiles</taxon>
        <taxon>Oomycota</taxon>
        <taxon>Peronosporomycetes</taxon>
        <taxon>Peronosporales</taxon>
        <taxon>Peronosporaceae</taxon>
        <taxon>Hyaloperonospora</taxon>
    </lineage>
</organism>
<dbReference type="InterPro" id="IPR021714">
    <property type="entry name" value="URB1_N"/>
</dbReference>
<dbReference type="OMA" id="YLECLPQ"/>
<dbReference type="PANTHER" id="PTHR13500:SF0">
    <property type="entry name" value="NUCLEOLAR PRE-RIBOSOMAL-ASSOCIATED PROTEIN 1"/>
    <property type="match status" value="1"/>
</dbReference>
<protein>
    <recommendedName>
        <fullName evidence="5">Nucleolar pre-ribosomal-associated protein 1 C-terminal domain-containing protein</fullName>
    </recommendedName>
</protein>
<dbReference type="GO" id="GO:0005730">
    <property type="term" value="C:nucleolus"/>
    <property type="evidence" value="ECO:0007669"/>
    <property type="project" value="TreeGrafter"/>
</dbReference>
<accession>M4BXZ5</accession>
<dbReference type="GO" id="GO:0000463">
    <property type="term" value="P:maturation of LSU-rRNA from tricistronic rRNA transcript (SSU-rRNA, 5.8S rRNA, LSU-rRNA)"/>
    <property type="evidence" value="ECO:0007669"/>
    <property type="project" value="TreeGrafter"/>
</dbReference>
<sequence length="2060" mass="226536">MAALRELLLTAERTPQPLDDAILSFARSLLLYPPATNTSPPIPLSQDDASSLSHQFLAIHPQGELFLRVWPENHGAGSRYEKRDSFAIFLHVVTHLLQVQQQLDAAQAEAFALRVVREKMVQLEKLLSWSDKPWIEFRVLELMTAVTKVSTVTAREFVRVFNFQCPAFVKLATRRWKKSEEDGHDKTIEKHAPVQLRAVYVNLVLALTACPDKSVHRFAMKEGGVTASLFKSVDDDSIEMLTTLFTRLGKTVLHNDDVERKSKLVVYNGTCVHQVLALLHMEGDASVRDTALGVLNALFFEDSALYVVPQKQALRLFLSKTSAQSDEEAITSEEVYAVKVIRNAVATIGVNELLRSAQAQALVMQFLAEYPGFLSEYLAALSLQLEPKPVFRWFCVASIVQKLLSCSLDAMAVGMPTNENQDALQSWCSPQILASRLIAPGNFRKELSRGIQHNSNLVVYSCLCVIEAILNRFVRVAPMLPSPGFASEVCSELRFLLPSPEALVSLLLKLCASQQRSVALVYVRALTVFRLYMECLPQAMHTSRLRFLFTSGSSNHRSRLQQMLLLYVSTSSLSVQELACQVLRRTLRASDIFGLTTQGEERHDIAGLANDEVSFWLESLCQGGGKVCALFTEQLACAVMADPLKYVAIGSRVVTAASSSLSPITVALVEFLSSRSGVAGSSDLSAYRADKCVVAFAVRILLALMPTSKHPQQLVALIASNDAFADMVIAPKMHRNEDDNTCSNNVKNKKRKRSDKILCEGDAYMWLKMTCDALVSETCKSNNIASPREGTKNAGMKWHRHSDVNTLTAALFEMTPSSFVTSWDHIVSNCAEAAANFGPIVHYLSGRGDVDILSLLSQPVTQLVTISKDRRQRQTSDSSPAETFTKVVPLYIVLQHVLFRISNQDCNDQDSTIAVMMSVVKSRVDNNRLAATDAARMCEQLLFFFALRNHGFSGNGYSRLCELFSNLLTICIVHGENGLTSNIVSRIFFKLQAVISSNASSGSWRQLYAVKIVALRVYSSINPDSNLATLCDFGDLFQRAGVPLVAVLASRVPYSTRIPVLYSLLQQSSALIITAPHAVLVECVLKSLRNRGMGEHFRSIIVHKRTKLLKQKLWLLLCSESSQRKLPFLMDGFTVLGKLGGVDASTALPFIATSLVPLMVRSAHVTSSRNHCTEMMKAMIAALRSGEEVAAFPVVFEEQLWKQIQHGTDQRVVSRLAGALYDVFARVVHPELRQLSDDLIPACYQRVLLKSHEGCTAELALVRHLCTDASSSGNANTFGASLGAALQELASSQCDETLSSSQLLALLFLSRSSGFDDSNVVDLLAILIRSGVGSLKAAQTKLDQHAESECDSLPHDFEATMLLVGSVIGYLQHQVPEKQLSALKLVLPLFAAMCEGVRESTSKLAFVEFVDLTAALLRLAENDANAIDYDFVAHFDAVVQHPCFTTSLQNGKNKEVQLLIAQVVAQLVRITGKYTRPLLQILLASYSMSLSPFDRSLRVLFKDFEAQKIDGLTLASMGFRFGASSTILPAAAMPVSSKGSHNDLVDDSAWVLGGGLEQDRVRATIEHFPLTRTISTTSDTYLLNLNEDFFAGDTSDEAAQAMVVDGEQPIEGYDPAFLLPMLSHFISSSNLPDGGIVQQGLLGVAIRATSSGVEDMRKYAFGILAHVHESLQAPSETSSDFKAGRQVHLLLDVFRRGIAEELKQVPSLVTVFLNDALAVLTRPTHVLYPQVNHFLLARPAMDVADVPMFYSLFNSRAPLTFRQERSWLLHTLRRGIRTDDDVVLLVRRHVLPMLLSFYTSELADTHTQPLITNILVATLDTPSGGVHLVTKTALLEWLAAQFLRYGAVSLSMKSRSDKSIGSTTRPASSALLLPLMMMFEQALRDGIWNALDVTYQHAAALQAANAFACLHTAIVGTKIDRSATSKAAVIATLVVRRAGHVCSLELLHGAVEVVQQKSAKSESACIGLAEIIASNLTRWLMQQHHFEARKQHFQDWALLLRQVASVLVSCGNNGVLTKQQRARCSLDQIKSVLDQLPTLKQLVVAPATMNDPSVSTPALF</sequence>
<dbReference type="SUPFAM" id="SSF48371">
    <property type="entry name" value="ARM repeat"/>
    <property type="match status" value="1"/>
</dbReference>
<evidence type="ECO:0008006" key="5">
    <source>
        <dbReference type="Google" id="ProtNLM"/>
    </source>
</evidence>
<keyword evidence="4" id="KW-1185">Reference proteome</keyword>
<dbReference type="PANTHER" id="PTHR13500">
    <property type="entry name" value="NUCLEOLAR PRERIBOSOMAL-ASSOCIATED PROTEIN 1"/>
    <property type="match status" value="1"/>
</dbReference>
<dbReference type="Pfam" id="PF16201">
    <property type="entry name" value="NopRA1"/>
    <property type="match status" value="1"/>
</dbReference>
<dbReference type="Proteomes" id="UP000011713">
    <property type="component" value="Unassembled WGS sequence"/>
</dbReference>
<evidence type="ECO:0000259" key="2">
    <source>
        <dbReference type="Pfam" id="PF16201"/>
    </source>
</evidence>
<proteinExistence type="predicted"/>
<dbReference type="InterPro" id="IPR032436">
    <property type="entry name" value="URB1_C"/>
</dbReference>